<evidence type="ECO:0000259" key="1">
    <source>
        <dbReference type="Pfam" id="PF13304"/>
    </source>
</evidence>
<dbReference type="Gene3D" id="3.40.50.300">
    <property type="entry name" value="P-loop containing nucleotide triphosphate hydrolases"/>
    <property type="match status" value="2"/>
</dbReference>
<keyword evidence="3" id="KW-1185">Reference proteome</keyword>
<feature type="domain" description="ATPase AAA-type core" evidence="1">
    <location>
        <begin position="35"/>
        <end position="359"/>
    </location>
</feature>
<dbReference type="GO" id="GO:0016887">
    <property type="term" value="F:ATP hydrolysis activity"/>
    <property type="evidence" value="ECO:0007669"/>
    <property type="project" value="InterPro"/>
</dbReference>
<dbReference type="Pfam" id="PF13304">
    <property type="entry name" value="AAA_21"/>
    <property type="match status" value="1"/>
</dbReference>
<evidence type="ECO:0000313" key="3">
    <source>
        <dbReference type="Proteomes" id="UP000315471"/>
    </source>
</evidence>
<dbReference type="Proteomes" id="UP000315471">
    <property type="component" value="Unassembled WGS sequence"/>
</dbReference>
<dbReference type="CDD" id="cd00267">
    <property type="entry name" value="ABC_ATPase"/>
    <property type="match status" value="1"/>
</dbReference>
<dbReference type="InterPro" id="IPR003959">
    <property type="entry name" value="ATPase_AAA_core"/>
</dbReference>
<name>A0A5C6DJU0_9BACT</name>
<gene>
    <name evidence="2" type="ORF">Q31b_47860</name>
</gene>
<dbReference type="PANTHER" id="PTHR32182:SF25">
    <property type="entry name" value="SLR1056 PROTEIN"/>
    <property type="match status" value="1"/>
</dbReference>
<sequence length="399" mass="44364">MNEKQWIRKTKPMIDRLAISGYRSIRSIILQLGWLNVITGANGSGKSNLYRALRLLADAADGRLVHSLAQEGGFDSVRWAGPETITREMIRGEVPIQGTVRKKPVSLRMGFTGDPFSYSLELGLPQPSQSMFDGDPEVKRECLWRGTAMDAKSLCADRRQSSLRCRSEKGKWQDVDFPITTYASMLSEYADPFAAPELIVIRDILRSWRFYDTFRTDADAPARRTSAGTRTPVMSGDGSDLAAAIQTIREVGDREALDRAIHDAFPGARVHVQTTDSGMQLKLTQPGMLRDLTAAELSDGTLRFLLLVAALLTPRPPELMVLNEPENSLHPDLVPALARLITLAAERSQVIVVSHSQPLVEQLESDEICVPIRLEKRLGETIMQDANLLSQCGWNWPAR</sequence>
<dbReference type="FunFam" id="3.40.50.300:FF:002534">
    <property type="entry name" value="Putative RecF protein"/>
    <property type="match status" value="1"/>
</dbReference>
<protein>
    <submittedName>
        <fullName evidence="2">Recombination protein F</fullName>
    </submittedName>
</protein>
<dbReference type="InterPro" id="IPR027417">
    <property type="entry name" value="P-loop_NTPase"/>
</dbReference>
<dbReference type="PANTHER" id="PTHR32182">
    <property type="entry name" value="DNA REPLICATION AND REPAIR PROTEIN RECF"/>
    <property type="match status" value="1"/>
</dbReference>
<dbReference type="GO" id="GO:0006302">
    <property type="term" value="P:double-strand break repair"/>
    <property type="evidence" value="ECO:0007669"/>
    <property type="project" value="TreeGrafter"/>
</dbReference>
<accession>A0A5C6DJU0</accession>
<evidence type="ECO:0000313" key="2">
    <source>
        <dbReference type="EMBL" id="TWU36505.1"/>
    </source>
</evidence>
<dbReference type="FunFam" id="3.40.50.300:FF:002708">
    <property type="entry name" value="FeS assembly ATPase SufC"/>
    <property type="match status" value="1"/>
</dbReference>
<dbReference type="EMBL" id="SJPY01000008">
    <property type="protein sequence ID" value="TWU36505.1"/>
    <property type="molecule type" value="Genomic_DNA"/>
</dbReference>
<dbReference type="GO" id="GO:0005524">
    <property type="term" value="F:ATP binding"/>
    <property type="evidence" value="ECO:0007669"/>
    <property type="project" value="InterPro"/>
</dbReference>
<reference evidence="2 3" key="1">
    <citation type="submission" date="2019-02" db="EMBL/GenBank/DDBJ databases">
        <title>Deep-cultivation of Planctomycetes and their phenomic and genomic characterization uncovers novel biology.</title>
        <authorList>
            <person name="Wiegand S."/>
            <person name="Jogler M."/>
            <person name="Boedeker C."/>
            <person name="Pinto D."/>
            <person name="Vollmers J."/>
            <person name="Rivas-Marin E."/>
            <person name="Kohn T."/>
            <person name="Peeters S.H."/>
            <person name="Heuer A."/>
            <person name="Rast P."/>
            <person name="Oberbeckmann S."/>
            <person name="Bunk B."/>
            <person name="Jeske O."/>
            <person name="Meyerdierks A."/>
            <person name="Storesund J.E."/>
            <person name="Kallscheuer N."/>
            <person name="Luecker S."/>
            <person name="Lage O.M."/>
            <person name="Pohl T."/>
            <person name="Merkel B.J."/>
            <person name="Hornburger P."/>
            <person name="Mueller R.-W."/>
            <person name="Bruemmer F."/>
            <person name="Labrenz M."/>
            <person name="Spormann A.M."/>
            <person name="Op Den Camp H."/>
            <person name="Overmann J."/>
            <person name="Amann R."/>
            <person name="Jetten M.S.M."/>
            <person name="Mascher T."/>
            <person name="Medema M.H."/>
            <person name="Devos D.P."/>
            <person name="Kaster A.-K."/>
            <person name="Ovreas L."/>
            <person name="Rohde M."/>
            <person name="Galperin M.Y."/>
            <person name="Jogler C."/>
        </authorList>
    </citation>
    <scope>NUCLEOTIDE SEQUENCE [LARGE SCALE GENOMIC DNA]</scope>
    <source>
        <strain evidence="2 3">Q31b</strain>
    </source>
</reference>
<dbReference type="GO" id="GO:0000731">
    <property type="term" value="P:DNA synthesis involved in DNA repair"/>
    <property type="evidence" value="ECO:0007669"/>
    <property type="project" value="TreeGrafter"/>
</dbReference>
<dbReference type="SUPFAM" id="SSF52540">
    <property type="entry name" value="P-loop containing nucleoside triphosphate hydrolases"/>
    <property type="match status" value="1"/>
</dbReference>
<dbReference type="PIRSF" id="PIRSF029347">
    <property type="entry name" value="RecF"/>
    <property type="match status" value="1"/>
</dbReference>
<organism evidence="2 3">
    <name type="scientific">Novipirellula aureliae</name>
    <dbReference type="NCBI Taxonomy" id="2527966"/>
    <lineage>
        <taxon>Bacteria</taxon>
        <taxon>Pseudomonadati</taxon>
        <taxon>Planctomycetota</taxon>
        <taxon>Planctomycetia</taxon>
        <taxon>Pirellulales</taxon>
        <taxon>Pirellulaceae</taxon>
        <taxon>Novipirellula</taxon>
    </lineage>
</organism>
<dbReference type="AlphaFoldDB" id="A0A5C6DJU0"/>
<proteinExistence type="predicted"/>
<comment type="caution">
    <text evidence="2">The sequence shown here is derived from an EMBL/GenBank/DDBJ whole genome shotgun (WGS) entry which is preliminary data.</text>
</comment>
<dbReference type="InterPro" id="IPR014555">
    <property type="entry name" value="RecF-like"/>
</dbReference>